<evidence type="ECO:0000313" key="3">
    <source>
        <dbReference type="Proteomes" id="UP000268056"/>
    </source>
</evidence>
<dbReference type="AlphaFoldDB" id="A0A3M3ZFL1"/>
<sequence length="440" mass="49801">MAKIMLPLLELYLDKENPRHNVIDDQDKIIEHLVRREDIRALAKNIAERGEFSPLDAIGVIKEGSLYVVVEGNRRTCAGILLNDPNRSPKGEQKYFRSLVDKSDRIPDQIECHIFNDRESAREWIDIRHNGPQGGIGTVPWNADQKARFFNNSGTALALAILDYAVKGGMLSEENREKKVLTTAARYLNNPDFRKAIGVVSSRSDPQVMINVTVDDFNKVISRFCNDLIDPQSDVSSRSNKEDWMKYIEKLKSEGDAPKSTISAQELDSTLAKKVPPSSPKPRNNLSSDYRQTIIDNSTFKVIIKEKLLKRTFDELRQIDCNKFPLAAVIVCRIFLENIYKSYHEREITRVNDSEEVHITLQKVIRHIEQLKAAGVLDRGQKKALGALARVASNTMNVLSPKTLGAFAHGGHYPEPRSIKIEWDNIADIILFMLNALAKK</sequence>
<gene>
    <name evidence="2" type="ORF">ALQ32_200127</name>
</gene>
<dbReference type="SUPFAM" id="SSF110849">
    <property type="entry name" value="ParB/Sulfiredoxin"/>
    <property type="match status" value="1"/>
</dbReference>
<organism evidence="2 3">
    <name type="scientific">Pseudomonas syringae pv. tagetis</name>
    <dbReference type="NCBI Taxonomy" id="129140"/>
    <lineage>
        <taxon>Bacteria</taxon>
        <taxon>Pseudomonadati</taxon>
        <taxon>Pseudomonadota</taxon>
        <taxon>Gammaproteobacteria</taxon>
        <taxon>Pseudomonadales</taxon>
        <taxon>Pseudomonadaceae</taxon>
        <taxon>Pseudomonas</taxon>
    </lineage>
</organism>
<protein>
    <submittedName>
        <fullName evidence="2">Uncharacterized protein</fullName>
    </submittedName>
</protein>
<evidence type="ECO:0000313" key="2">
    <source>
        <dbReference type="EMBL" id="RMO93440.1"/>
    </source>
</evidence>
<dbReference type="Proteomes" id="UP000268056">
    <property type="component" value="Unassembled WGS sequence"/>
</dbReference>
<dbReference type="RefSeq" id="WP_233594437.1">
    <property type="nucleotide sequence ID" value="NZ_RBQC01000011.1"/>
</dbReference>
<feature type="region of interest" description="Disordered" evidence="1">
    <location>
        <begin position="266"/>
        <end position="288"/>
    </location>
</feature>
<name>A0A3M3ZFL1_9PSED</name>
<comment type="caution">
    <text evidence="2">The sequence shown here is derived from an EMBL/GenBank/DDBJ whole genome shotgun (WGS) entry which is preliminary data.</text>
</comment>
<accession>A0A3M3ZFL1</accession>
<dbReference type="EMBL" id="RBQC01000011">
    <property type="protein sequence ID" value="RMO93440.1"/>
    <property type="molecule type" value="Genomic_DNA"/>
</dbReference>
<evidence type="ECO:0000256" key="1">
    <source>
        <dbReference type="SAM" id="MobiDB-lite"/>
    </source>
</evidence>
<proteinExistence type="predicted"/>
<dbReference type="InterPro" id="IPR036086">
    <property type="entry name" value="ParB/Sulfiredoxin_sf"/>
</dbReference>
<reference evidence="2 3" key="1">
    <citation type="submission" date="2018-08" db="EMBL/GenBank/DDBJ databases">
        <title>Recombination of ecologically and evolutionarily significant loci maintains genetic cohesion in the Pseudomonas syringae species complex.</title>
        <authorList>
            <person name="Dillon M."/>
            <person name="Thakur S."/>
            <person name="Almeida R.N.D."/>
            <person name="Weir B.S."/>
            <person name="Guttman D.S."/>
        </authorList>
    </citation>
    <scope>NUCLEOTIDE SEQUENCE [LARGE SCALE GENOMIC DNA]</scope>
    <source>
        <strain evidence="2 3">ICMP 4092</strain>
    </source>
</reference>